<protein>
    <recommendedName>
        <fullName evidence="2 8">GTPase Der</fullName>
    </recommendedName>
    <alternativeName>
        <fullName evidence="7 8">GTP-binding protein EngA</fullName>
    </alternativeName>
</protein>
<evidence type="ECO:0000313" key="14">
    <source>
        <dbReference type="Proteomes" id="UP000231019"/>
    </source>
</evidence>
<dbReference type="SMART" id="SM00382">
    <property type="entry name" value="AAA"/>
    <property type="match status" value="2"/>
</dbReference>
<evidence type="ECO:0000256" key="7">
    <source>
        <dbReference type="ARBA" id="ARBA00032345"/>
    </source>
</evidence>
<gene>
    <name evidence="8" type="primary">der</name>
    <name evidence="13" type="ORF">COW36_05140</name>
</gene>
<dbReference type="FunFam" id="3.40.50.300:FF:000057">
    <property type="entry name" value="GTPase Der"/>
    <property type="match status" value="1"/>
</dbReference>
<reference evidence="13 14" key="1">
    <citation type="submission" date="2017-09" db="EMBL/GenBank/DDBJ databases">
        <title>Depth-based differentiation of microbial function through sediment-hosted aquifers and enrichment of novel symbionts in the deep terrestrial subsurface.</title>
        <authorList>
            <person name="Probst A.J."/>
            <person name="Ladd B."/>
            <person name="Jarett J.K."/>
            <person name="Geller-Mcgrath D.E."/>
            <person name="Sieber C.M."/>
            <person name="Emerson J.B."/>
            <person name="Anantharaman K."/>
            <person name="Thomas B.C."/>
            <person name="Malmstrom R."/>
            <person name="Stieglmeier M."/>
            <person name="Klingl A."/>
            <person name="Woyke T."/>
            <person name="Ryan C.M."/>
            <person name="Banfield J.F."/>
        </authorList>
    </citation>
    <scope>NUCLEOTIDE SEQUENCE [LARGE SCALE GENOMIC DNA]</scope>
    <source>
        <strain evidence="13">CG17_big_fil_post_rev_8_21_14_2_50_48_46</strain>
    </source>
</reference>
<evidence type="ECO:0000256" key="9">
    <source>
        <dbReference type="PROSITE-ProRule" id="PRU01049"/>
    </source>
</evidence>
<feature type="binding site" evidence="8">
    <location>
        <begin position="300"/>
        <end position="303"/>
    </location>
    <ligand>
        <name>GTP</name>
        <dbReference type="ChEBI" id="CHEBI:37565"/>
        <label>2</label>
    </ligand>
</feature>
<evidence type="ECO:0000256" key="6">
    <source>
        <dbReference type="ARBA" id="ARBA00023134"/>
    </source>
</evidence>
<keyword evidence="5 8" id="KW-0547">Nucleotide-binding</keyword>
<feature type="binding site" evidence="8">
    <location>
        <begin position="235"/>
        <end position="239"/>
    </location>
    <ligand>
        <name>GTP</name>
        <dbReference type="ChEBI" id="CHEBI:37565"/>
        <label>2</label>
    </ligand>
</feature>
<dbReference type="NCBIfam" id="TIGR03594">
    <property type="entry name" value="GTPase_EngA"/>
    <property type="match status" value="1"/>
</dbReference>
<feature type="domain" description="EngA-type G" evidence="12">
    <location>
        <begin position="182"/>
        <end position="358"/>
    </location>
</feature>
<dbReference type="PIRSF" id="PIRSF006485">
    <property type="entry name" value="GTP-binding_EngA"/>
    <property type="match status" value="1"/>
</dbReference>
<dbReference type="Gene3D" id="3.30.300.20">
    <property type="match status" value="1"/>
</dbReference>
<dbReference type="InterPro" id="IPR032859">
    <property type="entry name" value="KH_dom-like"/>
</dbReference>
<accession>A0A2M7G991</accession>
<proteinExistence type="inferred from homology"/>
<dbReference type="Pfam" id="PF14714">
    <property type="entry name" value="KH_dom-like"/>
    <property type="match status" value="1"/>
</dbReference>
<evidence type="ECO:0000256" key="11">
    <source>
        <dbReference type="SAM" id="MobiDB-lite"/>
    </source>
</evidence>
<dbReference type="GO" id="GO:0005525">
    <property type="term" value="F:GTP binding"/>
    <property type="evidence" value="ECO:0007669"/>
    <property type="project" value="UniProtKB-UniRule"/>
</dbReference>
<feature type="binding site" evidence="8">
    <location>
        <begin position="124"/>
        <end position="127"/>
    </location>
    <ligand>
        <name>GTP</name>
        <dbReference type="ChEBI" id="CHEBI:37565"/>
        <label>1</label>
    </ligand>
</feature>
<dbReference type="EMBL" id="PFFQ01000012">
    <property type="protein sequence ID" value="PIW18682.1"/>
    <property type="molecule type" value="Genomic_DNA"/>
</dbReference>
<dbReference type="Proteomes" id="UP000231019">
    <property type="component" value="Unassembled WGS sequence"/>
</dbReference>
<evidence type="ECO:0000256" key="5">
    <source>
        <dbReference type="ARBA" id="ARBA00022741"/>
    </source>
</evidence>
<feature type="compositionally biased region" description="Basic and acidic residues" evidence="11">
    <location>
        <begin position="465"/>
        <end position="475"/>
    </location>
</feature>
<comment type="similarity">
    <text evidence="1 8 9 10">Belongs to the TRAFAC class TrmE-Era-EngA-EngB-Septin-like GTPase superfamily. EngA (Der) GTPase family.</text>
</comment>
<sequence length="475" mass="53151">MGAVNKGQLVAIVGRPNVGKSTLANRFVGQRMAIVDDMPGVTRDRLYLSCEWTNHPFIVIDTGGLLFEDSDDMHESVQQQAWLAVDEAQVIVFVVDGQTGLHPLDRVIADELRQRRKEVILAVNKLDDMHNSAPAAEFYELGLGDPHAISAIHSNRIGDLLDDIVEKLEIEQVFDADEEEGLKLAIVGRPNVGKSSIVNTLLGEKRMTVSNIPGTTRDAIDTVLKREGEKYVLIDTAGIRKKAKVRYGVERFSVVRAIKAIHRADVVVLVVDASEPVSEQDQRIAGMAQELGKACVIVVNKWDLIPDKDHRSMPEHADSLREKLYFLEYAPVVFTSTVTKKRLFNLLDVAKAASEENQRRITTGLFNEVLNEIVSMTPPPARKNRRAKISYGTQVSVSPPTFVLFSNHPDIVEAPYLRHVERKMRESFGFVGTPIRFMMREDTKRKERGQQRKSKPAARPYGQKLEARGGDEAQD</sequence>
<dbReference type="GO" id="GO:0043022">
    <property type="term" value="F:ribosome binding"/>
    <property type="evidence" value="ECO:0007669"/>
    <property type="project" value="TreeGrafter"/>
</dbReference>
<keyword evidence="3 8" id="KW-0690">Ribosome biogenesis</keyword>
<feature type="binding site" evidence="8">
    <location>
        <begin position="188"/>
        <end position="195"/>
    </location>
    <ligand>
        <name>GTP</name>
        <dbReference type="ChEBI" id="CHEBI:37565"/>
        <label>2</label>
    </ligand>
</feature>
<feature type="compositionally biased region" description="Basic and acidic residues" evidence="11">
    <location>
        <begin position="439"/>
        <end position="450"/>
    </location>
</feature>
<evidence type="ECO:0000256" key="2">
    <source>
        <dbReference type="ARBA" id="ARBA00020953"/>
    </source>
</evidence>
<dbReference type="InterPro" id="IPR015946">
    <property type="entry name" value="KH_dom-like_a/b"/>
</dbReference>
<dbReference type="InterPro" id="IPR005225">
    <property type="entry name" value="Small_GTP-bd"/>
</dbReference>
<dbReference type="Pfam" id="PF01926">
    <property type="entry name" value="MMR_HSR1"/>
    <property type="match status" value="2"/>
</dbReference>
<evidence type="ECO:0000256" key="3">
    <source>
        <dbReference type="ARBA" id="ARBA00022517"/>
    </source>
</evidence>
<dbReference type="InterPro" id="IPR031166">
    <property type="entry name" value="G_ENGA"/>
</dbReference>
<feature type="domain" description="EngA-type G" evidence="12">
    <location>
        <begin position="8"/>
        <end position="172"/>
    </location>
</feature>
<keyword evidence="6 8" id="KW-0342">GTP-binding</keyword>
<evidence type="ECO:0000256" key="10">
    <source>
        <dbReference type="RuleBase" id="RU004481"/>
    </source>
</evidence>
<dbReference type="CDD" id="cd01894">
    <property type="entry name" value="EngA1"/>
    <property type="match status" value="1"/>
</dbReference>
<evidence type="ECO:0000256" key="8">
    <source>
        <dbReference type="HAMAP-Rule" id="MF_00195"/>
    </source>
</evidence>
<comment type="function">
    <text evidence="8 10">GTPase that plays an essential role in the late steps of ribosome biogenesis.</text>
</comment>
<comment type="caution">
    <text evidence="13">The sequence shown here is derived from an EMBL/GenBank/DDBJ whole genome shotgun (WGS) entry which is preliminary data.</text>
</comment>
<dbReference type="PANTHER" id="PTHR43834">
    <property type="entry name" value="GTPASE DER"/>
    <property type="match status" value="1"/>
</dbReference>
<dbReference type="HAMAP" id="MF_00195">
    <property type="entry name" value="GTPase_Der"/>
    <property type="match status" value="1"/>
</dbReference>
<dbReference type="GO" id="GO:0042254">
    <property type="term" value="P:ribosome biogenesis"/>
    <property type="evidence" value="ECO:0007669"/>
    <property type="project" value="UniProtKB-KW"/>
</dbReference>
<feature type="binding site" evidence="8">
    <location>
        <begin position="14"/>
        <end position="21"/>
    </location>
    <ligand>
        <name>GTP</name>
        <dbReference type="ChEBI" id="CHEBI:37565"/>
        <label>1</label>
    </ligand>
</feature>
<dbReference type="InterPro" id="IPR006073">
    <property type="entry name" value="GTP-bd"/>
</dbReference>
<dbReference type="CDD" id="cd01895">
    <property type="entry name" value="EngA2"/>
    <property type="match status" value="1"/>
</dbReference>
<dbReference type="FunFam" id="3.30.300.20:FF:000004">
    <property type="entry name" value="GTPase Der"/>
    <property type="match status" value="1"/>
</dbReference>
<feature type="region of interest" description="Disordered" evidence="11">
    <location>
        <begin position="439"/>
        <end position="475"/>
    </location>
</feature>
<dbReference type="FunFam" id="3.40.50.300:FF:000040">
    <property type="entry name" value="GTPase Der"/>
    <property type="match status" value="1"/>
</dbReference>
<evidence type="ECO:0000256" key="1">
    <source>
        <dbReference type="ARBA" id="ARBA00008279"/>
    </source>
</evidence>
<comment type="subunit">
    <text evidence="8">Associates with the 50S ribosomal subunit.</text>
</comment>
<dbReference type="PRINTS" id="PR00326">
    <property type="entry name" value="GTP1OBG"/>
</dbReference>
<keyword evidence="4 10" id="KW-0677">Repeat</keyword>
<dbReference type="PANTHER" id="PTHR43834:SF6">
    <property type="entry name" value="GTPASE DER"/>
    <property type="match status" value="1"/>
</dbReference>
<feature type="binding site" evidence="8">
    <location>
        <begin position="61"/>
        <end position="65"/>
    </location>
    <ligand>
        <name>GTP</name>
        <dbReference type="ChEBI" id="CHEBI:37565"/>
        <label>1</label>
    </ligand>
</feature>
<dbReference type="PROSITE" id="PS51712">
    <property type="entry name" value="G_ENGA"/>
    <property type="match status" value="2"/>
</dbReference>
<dbReference type="Gene3D" id="3.40.50.300">
    <property type="entry name" value="P-loop containing nucleotide triphosphate hydrolases"/>
    <property type="match status" value="2"/>
</dbReference>
<dbReference type="InterPro" id="IPR003593">
    <property type="entry name" value="AAA+_ATPase"/>
</dbReference>
<organism evidence="13 14">
    <name type="scientific">bacterium (Candidatus Blackallbacteria) CG17_big_fil_post_rev_8_21_14_2_50_48_46</name>
    <dbReference type="NCBI Taxonomy" id="2014261"/>
    <lineage>
        <taxon>Bacteria</taxon>
        <taxon>Candidatus Blackallbacteria</taxon>
    </lineage>
</organism>
<dbReference type="NCBIfam" id="TIGR00231">
    <property type="entry name" value="small_GTP"/>
    <property type="match status" value="2"/>
</dbReference>
<evidence type="ECO:0000313" key="13">
    <source>
        <dbReference type="EMBL" id="PIW18682.1"/>
    </source>
</evidence>
<evidence type="ECO:0000256" key="4">
    <source>
        <dbReference type="ARBA" id="ARBA00022737"/>
    </source>
</evidence>
<evidence type="ECO:0000259" key="12">
    <source>
        <dbReference type="PROSITE" id="PS51712"/>
    </source>
</evidence>
<name>A0A2M7G991_9BACT</name>
<dbReference type="SUPFAM" id="SSF52540">
    <property type="entry name" value="P-loop containing nucleoside triphosphate hydrolases"/>
    <property type="match status" value="2"/>
</dbReference>
<dbReference type="InterPro" id="IPR027417">
    <property type="entry name" value="P-loop_NTPase"/>
</dbReference>
<dbReference type="AlphaFoldDB" id="A0A2M7G991"/>
<dbReference type="InterPro" id="IPR016484">
    <property type="entry name" value="GTPase_Der"/>
</dbReference>